<dbReference type="Gramene" id="AET3Gv21226700.4">
    <property type="protein sequence ID" value="AET3Gv21226700.4"/>
    <property type="gene ID" value="AET3Gv21226700"/>
</dbReference>
<dbReference type="Proteomes" id="UP000015105">
    <property type="component" value="Chromosome 3D"/>
</dbReference>
<dbReference type="Gene3D" id="2.60.120.330">
    <property type="entry name" value="B-lactam Antibiotic, Isopenicillin N Synthase, Chain"/>
    <property type="match status" value="1"/>
</dbReference>
<feature type="transmembrane region" description="Helical" evidence="4">
    <location>
        <begin position="186"/>
        <end position="206"/>
    </location>
</feature>
<reference evidence="6" key="3">
    <citation type="journal article" date="2017" name="Nature">
        <title>Genome sequence of the progenitor of the wheat D genome Aegilops tauschii.</title>
        <authorList>
            <person name="Luo M.C."/>
            <person name="Gu Y.Q."/>
            <person name="Puiu D."/>
            <person name="Wang H."/>
            <person name="Twardziok S.O."/>
            <person name="Deal K.R."/>
            <person name="Huo N."/>
            <person name="Zhu T."/>
            <person name="Wang L."/>
            <person name="Wang Y."/>
            <person name="McGuire P.E."/>
            <person name="Liu S."/>
            <person name="Long H."/>
            <person name="Ramasamy R.K."/>
            <person name="Rodriguez J.C."/>
            <person name="Van S.L."/>
            <person name="Yuan L."/>
            <person name="Wang Z."/>
            <person name="Xia Z."/>
            <person name="Xiao L."/>
            <person name="Anderson O.D."/>
            <person name="Ouyang S."/>
            <person name="Liang Y."/>
            <person name="Zimin A.V."/>
            <person name="Pertea G."/>
            <person name="Qi P."/>
            <person name="Bennetzen J.L."/>
            <person name="Dai X."/>
            <person name="Dawson M.W."/>
            <person name="Muller H.G."/>
            <person name="Kugler K."/>
            <person name="Rivarola-Duarte L."/>
            <person name="Spannagl M."/>
            <person name="Mayer K.F.X."/>
            <person name="Lu F.H."/>
            <person name="Bevan M.W."/>
            <person name="Leroy P."/>
            <person name="Li P."/>
            <person name="You F.M."/>
            <person name="Sun Q."/>
            <person name="Liu Z."/>
            <person name="Lyons E."/>
            <person name="Wicker T."/>
            <person name="Salzberg S.L."/>
            <person name="Devos K.M."/>
            <person name="Dvorak J."/>
        </authorList>
    </citation>
    <scope>NUCLEOTIDE SEQUENCE [LARGE SCALE GENOMIC DNA]</scope>
    <source>
        <strain evidence="6">cv. AL8/78</strain>
    </source>
</reference>
<evidence type="ECO:0000256" key="2">
    <source>
        <dbReference type="ARBA" id="ARBA00023002"/>
    </source>
</evidence>
<protein>
    <recommendedName>
        <fullName evidence="5">Non-haem dioxygenase N-terminal domain-containing protein</fullName>
    </recommendedName>
</protein>
<evidence type="ECO:0000259" key="5">
    <source>
        <dbReference type="Pfam" id="PF14226"/>
    </source>
</evidence>
<dbReference type="InterPro" id="IPR026992">
    <property type="entry name" value="DIOX_N"/>
</dbReference>
<dbReference type="InterPro" id="IPR027443">
    <property type="entry name" value="IPNS-like_sf"/>
</dbReference>
<accession>A0A453GVZ6</accession>
<feature type="domain" description="Non-haem dioxygenase N-terminal" evidence="5">
    <location>
        <begin position="103"/>
        <end position="141"/>
    </location>
</feature>
<keyword evidence="4" id="KW-0472">Membrane</keyword>
<keyword evidence="1" id="KW-0479">Metal-binding</keyword>
<name>A0A453GVZ6_AEGTS</name>
<dbReference type="SUPFAM" id="SSF51197">
    <property type="entry name" value="Clavaminate synthase-like"/>
    <property type="match status" value="1"/>
</dbReference>
<evidence type="ECO:0000256" key="1">
    <source>
        <dbReference type="ARBA" id="ARBA00022723"/>
    </source>
</evidence>
<dbReference type="GO" id="GO:0046872">
    <property type="term" value="F:metal ion binding"/>
    <property type="evidence" value="ECO:0007669"/>
    <property type="project" value="UniProtKB-KW"/>
</dbReference>
<evidence type="ECO:0000256" key="4">
    <source>
        <dbReference type="SAM" id="Phobius"/>
    </source>
</evidence>
<keyword evidence="2" id="KW-0560">Oxidoreductase</keyword>
<organism evidence="6 7">
    <name type="scientific">Aegilops tauschii subsp. strangulata</name>
    <name type="common">Goatgrass</name>
    <dbReference type="NCBI Taxonomy" id="200361"/>
    <lineage>
        <taxon>Eukaryota</taxon>
        <taxon>Viridiplantae</taxon>
        <taxon>Streptophyta</taxon>
        <taxon>Embryophyta</taxon>
        <taxon>Tracheophyta</taxon>
        <taxon>Spermatophyta</taxon>
        <taxon>Magnoliopsida</taxon>
        <taxon>Liliopsida</taxon>
        <taxon>Poales</taxon>
        <taxon>Poaceae</taxon>
        <taxon>BOP clade</taxon>
        <taxon>Pooideae</taxon>
        <taxon>Triticodae</taxon>
        <taxon>Triticeae</taxon>
        <taxon>Triticinae</taxon>
        <taxon>Aegilops</taxon>
    </lineage>
</organism>
<evidence type="ECO:0000313" key="7">
    <source>
        <dbReference type="Proteomes" id="UP000015105"/>
    </source>
</evidence>
<keyword evidence="3" id="KW-0408">Iron</keyword>
<keyword evidence="7" id="KW-1185">Reference proteome</keyword>
<proteinExistence type="predicted"/>
<reference evidence="6" key="4">
    <citation type="submission" date="2019-03" db="UniProtKB">
        <authorList>
            <consortium name="EnsemblPlants"/>
        </authorList>
    </citation>
    <scope>IDENTIFICATION</scope>
</reference>
<dbReference type="AlphaFoldDB" id="A0A453GVZ6"/>
<dbReference type="EnsemblPlants" id="AET3Gv21226700.4">
    <property type="protein sequence ID" value="AET3Gv21226700.4"/>
    <property type="gene ID" value="AET3Gv21226700"/>
</dbReference>
<keyword evidence="4" id="KW-1133">Transmembrane helix</keyword>
<evidence type="ECO:0000313" key="6">
    <source>
        <dbReference type="EnsemblPlants" id="AET3Gv21226700.4"/>
    </source>
</evidence>
<reference evidence="7" key="1">
    <citation type="journal article" date="2014" name="Science">
        <title>Ancient hybridizations among the ancestral genomes of bread wheat.</title>
        <authorList>
            <consortium name="International Wheat Genome Sequencing Consortium,"/>
            <person name="Marcussen T."/>
            <person name="Sandve S.R."/>
            <person name="Heier L."/>
            <person name="Spannagl M."/>
            <person name="Pfeifer M."/>
            <person name="Jakobsen K.S."/>
            <person name="Wulff B.B."/>
            <person name="Steuernagel B."/>
            <person name="Mayer K.F."/>
            <person name="Olsen O.A."/>
        </authorList>
    </citation>
    <scope>NUCLEOTIDE SEQUENCE [LARGE SCALE GENOMIC DNA]</scope>
    <source>
        <strain evidence="7">cv. AL8/78</strain>
    </source>
</reference>
<keyword evidence="4" id="KW-0812">Transmembrane</keyword>
<dbReference type="Pfam" id="PF14226">
    <property type="entry name" value="DIOX_N"/>
    <property type="match status" value="1"/>
</dbReference>
<reference evidence="7" key="2">
    <citation type="journal article" date="2017" name="Nat. Plants">
        <title>The Aegilops tauschii genome reveals multiple impacts of transposons.</title>
        <authorList>
            <person name="Zhao G."/>
            <person name="Zou C."/>
            <person name="Li K."/>
            <person name="Wang K."/>
            <person name="Li T."/>
            <person name="Gao L."/>
            <person name="Zhang X."/>
            <person name="Wang H."/>
            <person name="Yang Z."/>
            <person name="Liu X."/>
            <person name="Jiang W."/>
            <person name="Mao L."/>
            <person name="Kong X."/>
            <person name="Jiao Y."/>
            <person name="Jia J."/>
        </authorList>
    </citation>
    <scope>NUCLEOTIDE SEQUENCE [LARGE SCALE GENOMIC DNA]</scope>
    <source>
        <strain evidence="7">cv. AL8/78</strain>
    </source>
</reference>
<sequence>MVSVLARDHALDLQTPCLCLSSHLNLIDWFLPMHCLLIPLFFYIQYKVGYEHHRTIDSVLYPVSVMLLPRKEKINRINFPLGTCCPCSQLPLLHTVPLLPCLCLQLINHGVLDDVLEGMKASIQEFFGLPAETKKRLAQQRGQLERSKICCLSSRRIRSSTGLTCFSSTLCHLRAGTPSSGLTSRLTSGIIVIVILQSHVAVSLLFNLNYYSLRPK</sequence>
<evidence type="ECO:0000256" key="3">
    <source>
        <dbReference type="ARBA" id="ARBA00023004"/>
    </source>
</evidence>
<reference evidence="6" key="5">
    <citation type="journal article" date="2021" name="G3 (Bethesda)">
        <title>Aegilops tauschii genome assembly Aet v5.0 features greater sequence contiguity and improved annotation.</title>
        <authorList>
            <person name="Wang L."/>
            <person name="Zhu T."/>
            <person name="Rodriguez J.C."/>
            <person name="Deal K.R."/>
            <person name="Dubcovsky J."/>
            <person name="McGuire P.E."/>
            <person name="Lux T."/>
            <person name="Spannagl M."/>
            <person name="Mayer K.F.X."/>
            <person name="Baldrich P."/>
            <person name="Meyers B.C."/>
            <person name="Huo N."/>
            <person name="Gu Y.Q."/>
            <person name="Zhou H."/>
            <person name="Devos K.M."/>
            <person name="Bennetzen J.L."/>
            <person name="Unver T."/>
            <person name="Budak H."/>
            <person name="Gulick P.J."/>
            <person name="Galiba G."/>
            <person name="Kalapos B."/>
            <person name="Nelson D.R."/>
            <person name="Li P."/>
            <person name="You F.M."/>
            <person name="Luo M.C."/>
            <person name="Dvorak J."/>
        </authorList>
    </citation>
    <scope>NUCLEOTIDE SEQUENCE [LARGE SCALE GENOMIC DNA]</scope>
    <source>
        <strain evidence="6">cv. AL8/78</strain>
    </source>
</reference>
<dbReference type="GO" id="GO:0016491">
    <property type="term" value="F:oxidoreductase activity"/>
    <property type="evidence" value="ECO:0007669"/>
    <property type="project" value="UniProtKB-KW"/>
</dbReference>